<reference evidence="2 3" key="1">
    <citation type="submission" date="2017-11" db="EMBL/GenBank/DDBJ databases">
        <title>Comparitive Functional Genomics of Dry Heat Resistant strains isolated from the Viking Spacecraft.</title>
        <authorList>
            <person name="Seuylemezian A."/>
            <person name="Cooper K."/>
            <person name="Vaishampayan P."/>
        </authorList>
    </citation>
    <scope>NUCLEOTIDE SEQUENCE [LARGE SCALE GENOMIC DNA]</scope>
    <source>
        <strain evidence="2 3">V1-29</strain>
    </source>
</reference>
<dbReference type="RefSeq" id="WP_101642911.1">
    <property type="nucleotide sequence ID" value="NZ_PGUY01000041.1"/>
</dbReference>
<dbReference type="AlphaFoldDB" id="A0A2N5M4T8"/>
<accession>A0A2N5M4T8</accession>
<protein>
    <submittedName>
        <fullName evidence="2">Uncharacterized protein</fullName>
    </submittedName>
</protein>
<comment type="caution">
    <text evidence="2">The sequence shown here is derived from an EMBL/GenBank/DDBJ whole genome shotgun (WGS) entry which is preliminary data.</text>
</comment>
<feature type="compositionally biased region" description="Basic residues" evidence="1">
    <location>
        <begin position="106"/>
        <end position="117"/>
    </location>
</feature>
<evidence type="ECO:0000256" key="1">
    <source>
        <dbReference type="SAM" id="MobiDB-lite"/>
    </source>
</evidence>
<proteinExistence type="predicted"/>
<sequence>MENKTNSDNYFEELRRLGIEREKELNTIIREALNNDGWIKEASLQSNTTAKMAKQLQEAMEALSALGNFPTKRDVANIAKMQVQLEEKIDHLEEKLVKIYKKCKEAKRKESKHKKEKKKEYSKKGSKKSESIDYLVNSLIEGMSSIHGKRK</sequence>
<evidence type="ECO:0000313" key="2">
    <source>
        <dbReference type="EMBL" id="PLT29378.1"/>
    </source>
</evidence>
<gene>
    <name evidence="2" type="ORF">CUU66_13200</name>
</gene>
<dbReference type="EMBL" id="PGUY01000041">
    <property type="protein sequence ID" value="PLT29378.1"/>
    <property type="molecule type" value="Genomic_DNA"/>
</dbReference>
<dbReference type="OrthoDB" id="2872086at2"/>
<organism evidence="2 3">
    <name type="scientific">Peribacillus deserti</name>
    <dbReference type="NCBI Taxonomy" id="673318"/>
    <lineage>
        <taxon>Bacteria</taxon>
        <taxon>Bacillati</taxon>
        <taxon>Bacillota</taxon>
        <taxon>Bacilli</taxon>
        <taxon>Bacillales</taxon>
        <taxon>Bacillaceae</taxon>
        <taxon>Peribacillus</taxon>
    </lineage>
</organism>
<evidence type="ECO:0000313" key="3">
    <source>
        <dbReference type="Proteomes" id="UP000234748"/>
    </source>
</evidence>
<feature type="region of interest" description="Disordered" evidence="1">
    <location>
        <begin position="106"/>
        <end position="130"/>
    </location>
</feature>
<dbReference type="Proteomes" id="UP000234748">
    <property type="component" value="Unassembled WGS sequence"/>
</dbReference>
<feature type="compositionally biased region" description="Basic and acidic residues" evidence="1">
    <location>
        <begin position="118"/>
        <end position="130"/>
    </location>
</feature>
<name>A0A2N5M4T8_9BACI</name>
<keyword evidence="3" id="KW-1185">Reference proteome</keyword>